<name>A0A1W0VYZ7_SORBI</name>
<dbReference type="OMA" id="TELETQY"/>
<dbReference type="InterPro" id="IPR039266">
    <property type="entry name" value="EN-1/SPM"/>
</dbReference>
<dbReference type="Proteomes" id="UP000000768">
    <property type="component" value="Chromosome 3"/>
</dbReference>
<feature type="compositionally biased region" description="Polar residues" evidence="1">
    <location>
        <begin position="512"/>
        <end position="527"/>
    </location>
</feature>
<dbReference type="GO" id="GO:0032196">
    <property type="term" value="P:transposition"/>
    <property type="evidence" value="ECO:0007669"/>
    <property type="project" value="InterPro"/>
</dbReference>
<organism evidence="2 3">
    <name type="scientific">Sorghum bicolor</name>
    <name type="common">Sorghum</name>
    <name type="synonym">Sorghum vulgare</name>
    <dbReference type="NCBI Taxonomy" id="4558"/>
    <lineage>
        <taxon>Eukaryota</taxon>
        <taxon>Viridiplantae</taxon>
        <taxon>Streptophyta</taxon>
        <taxon>Embryophyta</taxon>
        <taxon>Tracheophyta</taxon>
        <taxon>Spermatophyta</taxon>
        <taxon>Magnoliopsida</taxon>
        <taxon>Liliopsida</taxon>
        <taxon>Poales</taxon>
        <taxon>Poaceae</taxon>
        <taxon>PACMAD clade</taxon>
        <taxon>Panicoideae</taxon>
        <taxon>Andropogonodae</taxon>
        <taxon>Andropogoneae</taxon>
        <taxon>Sorghinae</taxon>
        <taxon>Sorghum</taxon>
    </lineage>
</organism>
<dbReference type="Gramene" id="OQU87353">
    <property type="protein sequence ID" value="OQU87353"/>
    <property type="gene ID" value="SORBI_3003G261733"/>
</dbReference>
<feature type="compositionally biased region" description="Low complexity" evidence="1">
    <location>
        <begin position="440"/>
        <end position="449"/>
    </location>
</feature>
<proteinExistence type="predicted"/>
<gene>
    <name evidence="2" type="ORF">SORBI_3003G261733</name>
</gene>
<evidence type="ECO:0000256" key="1">
    <source>
        <dbReference type="SAM" id="MobiDB-lite"/>
    </source>
</evidence>
<feature type="compositionally biased region" description="Low complexity" evidence="1">
    <location>
        <begin position="22"/>
        <end position="31"/>
    </location>
</feature>
<reference evidence="2 3" key="1">
    <citation type="journal article" date="2009" name="Nature">
        <title>The Sorghum bicolor genome and the diversification of grasses.</title>
        <authorList>
            <person name="Paterson A.H."/>
            <person name="Bowers J.E."/>
            <person name="Bruggmann R."/>
            <person name="Dubchak I."/>
            <person name="Grimwood J."/>
            <person name="Gundlach H."/>
            <person name="Haberer G."/>
            <person name="Hellsten U."/>
            <person name="Mitros T."/>
            <person name="Poliakov A."/>
            <person name="Schmutz J."/>
            <person name="Spannagl M."/>
            <person name="Tang H."/>
            <person name="Wang X."/>
            <person name="Wicker T."/>
            <person name="Bharti A.K."/>
            <person name="Chapman J."/>
            <person name="Feltus F.A."/>
            <person name="Gowik U."/>
            <person name="Grigoriev I.V."/>
            <person name="Lyons E."/>
            <person name="Maher C.A."/>
            <person name="Martis M."/>
            <person name="Narechania A."/>
            <person name="Otillar R.P."/>
            <person name="Penning B.W."/>
            <person name="Salamov A.A."/>
            <person name="Wang Y."/>
            <person name="Zhang L."/>
            <person name="Carpita N.C."/>
            <person name="Freeling M."/>
            <person name="Gingle A.R."/>
            <person name="Hash C.T."/>
            <person name="Keller B."/>
            <person name="Klein P."/>
            <person name="Kresovich S."/>
            <person name="McCann M.C."/>
            <person name="Ming R."/>
            <person name="Peterson D.G."/>
            <person name="Mehboob-ur-Rahman"/>
            <person name="Ware D."/>
            <person name="Westhoff P."/>
            <person name="Mayer K.F."/>
            <person name="Messing J."/>
            <person name="Rokhsar D.S."/>
        </authorList>
    </citation>
    <scope>NUCLEOTIDE SEQUENCE [LARGE SCALE GENOMIC DNA]</scope>
    <source>
        <strain evidence="3">cv. BTx623</strain>
    </source>
</reference>
<dbReference type="EMBL" id="CM000762">
    <property type="protein sequence ID" value="OQU87353.1"/>
    <property type="molecule type" value="Genomic_DNA"/>
</dbReference>
<dbReference type="InParanoid" id="A0A1W0VYZ7"/>
<evidence type="ECO:0000313" key="3">
    <source>
        <dbReference type="Proteomes" id="UP000000768"/>
    </source>
</evidence>
<sequence length="537" mass="60559">MVGGMRNVRSRYARPREEPQEQPEGSGSRSRSQSRRTSSRRTRSVSSLQGETPAVQQQETPTWEQEEQEETATRAHEEQEETATRAHEEQEEEEEDEDDGASPDIWQRGPNQLPNRPIFIDHRPLIRPRGQKSFKVLVAGVAHQRHPSTILGGLCRVHFPGVVTLAGAPEPAWTFQHYGGAPDTTDVLGRNFGNKALRVIKEMWDFFRVEPEYEEQANHIFGTKCVKSIKDMHYEARIQAIINYKAQYEHVKIHKDVARDTTLTKEQFMLVPPYWVEGKGMCWEMMVDWWCSQEWRDQHDAARVRRRKMPGPSHHQGSLTLEDYRERYEAAHPGQDIGPLGAYALSKKGKATADITYSPDDPPEAYTNSTVHSRISSYCDSAHAIHGPDFDPYNEAISGEAAMRAGGGKQHGRYWVADPLIDSSRTPTLSQIRAKDRRQGQSSSGVRSRPTAAECIITNLQTQLSQKEVRITELETQYREMAIYMRTLGAQMGAPPPPNLYVPPALGGPSPLHSQGSTQAPNEQSPQEGGWSDHVNP</sequence>
<reference evidence="3" key="2">
    <citation type="journal article" date="2018" name="Plant J.">
        <title>The Sorghum bicolor reference genome: improved assembly, gene annotations, a transcriptome atlas, and signatures of genome organization.</title>
        <authorList>
            <person name="McCormick R.F."/>
            <person name="Truong S.K."/>
            <person name="Sreedasyam A."/>
            <person name="Jenkins J."/>
            <person name="Shu S."/>
            <person name="Sims D."/>
            <person name="Kennedy M."/>
            <person name="Amirebrahimi M."/>
            <person name="Weers B.D."/>
            <person name="McKinley B."/>
            <person name="Mattison A."/>
            <person name="Morishige D.T."/>
            <person name="Grimwood J."/>
            <person name="Schmutz J."/>
            <person name="Mullet J.E."/>
        </authorList>
    </citation>
    <scope>NUCLEOTIDE SEQUENCE [LARGE SCALE GENOMIC DNA]</scope>
    <source>
        <strain evidence="3">cv. BTx623</strain>
    </source>
</reference>
<feature type="region of interest" description="Disordered" evidence="1">
    <location>
        <begin position="495"/>
        <end position="537"/>
    </location>
</feature>
<feature type="region of interest" description="Disordered" evidence="1">
    <location>
        <begin position="426"/>
        <end position="450"/>
    </location>
</feature>
<accession>A0A1W0VYZ7</accession>
<feature type="region of interest" description="Disordered" evidence="1">
    <location>
        <begin position="1"/>
        <end position="117"/>
    </location>
</feature>
<dbReference type="PANTHER" id="PTHR33157">
    <property type="entry name" value="AUTONOMOUS TRANSPOSABLE ELEMENT EN-1 MOSAIC PROTEIN-RELATED"/>
    <property type="match status" value="1"/>
</dbReference>
<feature type="compositionally biased region" description="Basic residues" evidence="1">
    <location>
        <begin position="32"/>
        <end position="43"/>
    </location>
</feature>
<dbReference type="ExpressionAtlas" id="A0A1W0VYZ7">
    <property type="expression patterns" value="differential"/>
</dbReference>
<feature type="compositionally biased region" description="Acidic residues" evidence="1">
    <location>
        <begin position="89"/>
        <end position="101"/>
    </location>
</feature>
<protein>
    <submittedName>
        <fullName evidence="2">Uncharacterized protein</fullName>
    </submittedName>
</protein>
<dbReference type="PANTHER" id="PTHR33157:SF12">
    <property type="entry name" value="TRANSPOSASE TNP1_EN_SPM-LIKE DOMAIN-CONTAINING PROTEIN"/>
    <property type="match status" value="1"/>
</dbReference>
<evidence type="ECO:0000313" key="2">
    <source>
        <dbReference type="EMBL" id="OQU87353.1"/>
    </source>
</evidence>
<feature type="compositionally biased region" description="Basic and acidic residues" evidence="1">
    <location>
        <begin position="71"/>
        <end position="88"/>
    </location>
</feature>
<dbReference type="AlphaFoldDB" id="A0A1W0VYZ7"/>
<keyword evidence="3" id="KW-1185">Reference proteome</keyword>